<dbReference type="Pfam" id="PF13715">
    <property type="entry name" value="CarbopepD_reg_2"/>
    <property type="match status" value="1"/>
</dbReference>
<evidence type="ECO:0000313" key="4">
    <source>
        <dbReference type="EMBL" id="RDU47565.1"/>
    </source>
</evidence>
<dbReference type="Proteomes" id="UP000256321">
    <property type="component" value="Unassembled WGS sequence"/>
</dbReference>
<evidence type="ECO:0000313" key="5">
    <source>
        <dbReference type="Proteomes" id="UP000256321"/>
    </source>
</evidence>
<dbReference type="SUPFAM" id="SSF56935">
    <property type="entry name" value="Porins"/>
    <property type="match status" value="1"/>
</dbReference>
<reference evidence="3 6" key="2">
    <citation type="submission" date="2020-08" db="EMBL/GenBank/DDBJ databases">
        <title>Genome public.</title>
        <authorList>
            <person name="Liu C."/>
            <person name="Sun Q."/>
        </authorList>
    </citation>
    <scope>NUCLEOTIDE SEQUENCE [LARGE SCALE GENOMIC DNA]</scope>
    <source>
        <strain evidence="3 6">426_9</strain>
    </source>
</reference>
<dbReference type="EMBL" id="QREV01000074">
    <property type="protein sequence ID" value="RDU47565.1"/>
    <property type="molecule type" value="Genomic_DNA"/>
</dbReference>
<sequence length="791" mass="88595">MKRVLLLILLAMAILPGKVHSQAGTVTYSGQIHNSGGDAIDYATVVLLQGDRQIAGGTTDDAGNFALKADKGDYTLIIQCIGYETERKQLRLSAPTRETFILQPAAYALKEVVVQAREIERKADRFIVNISPTSGKDGTELLSQAPGVWLSDDQISINGASGTKVFVNNREIKLTGEELLSYLRSLKSEDIRQIEVIPVAGAEYDASTRGGVIRIALRRRQDNGVQGNILMGTAVASSLNRYMPSASLNARIGKWSINAAASGIFTPKDKSDMNSIRSYTTDDTRFSSLSRFENRSNYGTGRLGITWDADTLNSFGAEIEYIGQGAKANSYSRTELVKGNFPVNSMGEYFQRNEYNTFTATANYLHKLDNQGSLIKLIVDYAGKKSTGNNDYFVLRQAMGGQSDTTYRSNADATYDIVTSDLSLSRYLKKGMSLKAGIKYTFTDMNDNSCYEGLSGHLWEPNPAYGYVLNYRENIIGGYGSFSAGTGRWSFVAGLRGEYTRTSNRNDNIRRDYFDLFPNLNVSYAFNSLKTSMLVGQYSRNIERPAFHSLSPNHIQLSDYSYQIGNPYLKPTYINRFNLTWVYQYRYTVTVGGNLHHNLIREFCKQDANDPDISYITPENHSTENHWFIAVNLPFQPVRWCNLTANFIGVKQDIRMSESAALAKHYLMFANATATFYLPAGYNMEIQYGGASRLYSGNSEVAPRHTLGFTLRKKFMNERLLVTAGVNNIFNRYNNYVNNLDAYKTESHYKEGSAGRIFKVSLSWSFNSGKKVAKKTIERSSESEFNRLKEK</sequence>
<reference evidence="4 5" key="1">
    <citation type="submission" date="2018-07" db="EMBL/GenBank/DDBJ databases">
        <title>Parabacteroides acidifaciens nov. sp., isolated from human feces.</title>
        <authorList>
            <person name="Wang Y.J."/>
        </authorList>
    </citation>
    <scope>NUCLEOTIDE SEQUENCE [LARGE SCALE GENOMIC DNA]</scope>
    <source>
        <strain evidence="4 5">426-9</strain>
    </source>
</reference>
<dbReference type="SUPFAM" id="SSF49464">
    <property type="entry name" value="Carboxypeptidase regulatory domain-like"/>
    <property type="match status" value="1"/>
</dbReference>
<dbReference type="RefSeq" id="WP_115501197.1">
    <property type="nucleotide sequence ID" value="NZ_JACRTI010000074.1"/>
</dbReference>
<evidence type="ECO:0000313" key="3">
    <source>
        <dbReference type="EMBL" id="MBC8603700.1"/>
    </source>
</evidence>
<protein>
    <submittedName>
        <fullName evidence="4">TonB-dependent receptor</fullName>
    </submittedName>
</protein>
<keyword evidence="4" id="KW-0675">Receptor</keyword>
<dbReference type="InterPro" id="IPR041700">
    <property type="entry name" value="OMP_b-brl_3"/>
</dbReference>
<feature type="chain" id="PRO_5017627211" evidence="1">
    <location>
        <begin position="22"/>
        <end position="791"/>
    </location>
</feature>
<feature type="domain" description="Outer membrane protein beta-barrel" evidence="2">
    <location>
        <begin position="366"/>
        <end position="764"/>
    </location>
</feature>
<keyword evidence="1" id="KW-0732">Signal</keyword>
<dbReference type="Proteomes" id="UP000629596">
    <property type="component" value="Unassembled WGS sequence"/>
</dbReference>
<dbReference type="InterPro" id="IPR008969">
    <property type="entry name" value="CarboxyPept-like_regulatory"/>
</dbReference>
<gene>
    <name evidence="4" type="ORF">DWU89_18960</name>
    <name evidence="3" type="ORF">H8784_18490</name>
</gene>
<feature type="signal peptide" evidence="1">
    <location>
        <begin position="1"/>
        <end position="21"/>
    </location>
</feature>
<dbReference type="Pfam" id="PF14905">
    <property type="entry name" value="OMP_b-brl_3"/>
    <property type="match status" value="1"/>
</dbReference>
<comment type="caution">
    <text evidence="4">The sequence shown here is derived from an EMBL/GenBank/DDBJ whole genome shotgun (WGS) entry which is preliminary data.</text>
</comment>
<evidence type="ECO:0000259" key="2">
    <source>
        <dbReference type="Pfam" id="PF14905"/>
    </source>
</evidence>
<dbReference type="EMBL" id="JACRTI010000074">
    <property type="protein sequence ID" value="MBC8603700.1"/>
    <property type="molecule type" value="Genomic_DNA"/>
</dbReference>
<dbReference type="Gene3D" id="2.60.40.1120">
    <property type="entry name" value="Carboxypeptidase-like, regulatory domain"/>
    <property type="match status" value="1"/>
</dbReference>
<dbReference type="AlphaFoldDB" id="A0A3D8H994"/>
<accession>A0A3D8H994</accession>
<keyword evidence="6" id="KW-1185">Reference proteome</keyword>
<evidence type="ECO:0000256" key="1">
    <source>
        <dbReference type="SAM" id="SignalP"/>
    </source>
</evidence>
<evidence type="ECO:0000313" key="6">
    <source>
        <dbReference type="Proteomes" id="UP000629596"/>
    </source>
</evidence>
<organism evidence="4 5">
    <name type="scientific">Parabacteroides acidifaciens</name>
    <dbReference type="NCBI Taxonomy" id="2290935"/>
    <lineage>
        <taxon>Bacteria</taxon>
        <taxon>Pseudomonadati</taxon>
        <taxon>Bacteroidota</taxon>
        <taxon>Bacteroidia</taxon>
        <taxon>Bacteroidales</taxon>
        <taxon>Tannerellaceae</taxon>
        <taxon>Parabacteroides</taxon>
    </lineage>
</organism>
<name>A0A3D8H994_9BACT</name>
<proteinExistence type="predicted"/>